<reference evidence="3 4" key="1">
    <citation type="submission" date="2019-03" db="EMBL/GenBank/DDBJ databases">
        <title>Genomic Encyclopedia of Type Strains, Phase IV (KMG-IV): sequencing the most valuable type-strain genomes for metagenomic binning, comparative biology and taxonomic classification.</title>
        <authorList>
            <person name="Goeker M."/>
        </authorList>
    </citation>
    <scope>NUCLEOTIDE SEQUENCE [LARGE SCALE GENOMIC DNA]</scope>
    <source>
        <strain evidence="3 4">DSM 45934</strain>
    </source>
</reference>
<feature type="region of interest" description="Disordered" evidence="1">
    <location>
        <begin position="61"/>
        <end position="109"/>
    </location>
</feature>
<feature type="signal peptide" evidence="2">
    <location>
        <begin position="1"/>
        <end position="26"/>
    </location>
</feature>
<dbReference type="Proteomes" id="UP000295680">
    <property type="component" value="Unassembled WGS sequence"/>
</dbReference>
<organism evidence="3 4">
    <name type="scientific">Actinocrispum wychmicini</name>
    <dbReference type="NCBI Taxonomy" id="1213861"/>
    <lineage>
        <taxon>Bacteria</taxon>
        <taxon>Bacillati</taxon>
        <taxon>Actinomycetota</taxon>
        <taxon>Actinomycetes</taxon>
        <taxon>Pseudonocardiales</taxon>
        <taxon>Pseudonocardiaceae</taxon>
        <taxon>Actinocrispum</taxon>
    </lineage>
</organism>
<evidence type="ECO:0008006" key="5">
    <source>
        <dbReference type="Google" id="ProtNLM"/>
    </source>
</evidence>
<feature type="chain" id="PRO_5038688932" description="Secreted protein" evidence="2">
    <location>
        <begin position="27"/>
        <end position="523"/>
    </location>
</feature>
<keyword evidence="4" id="KW-1185">Reference proteome</keyword>
<dbReference type="AlphaFoldDB" id="A0A4R2JKC0"/>
<evidence type="ECO:0000313" key="3">
    <source>
        <dbReference type="EMBL" id="TCO59257.1"/>
    </source>
</evidence>
<keyword evidence="2" id="KW-0732">Signal</keyword>
<comment type="caution">
    <text evidence="3">The sequence shown here is derived from an EMBL/GenBank/DDBJ whole genome shotgun (WGS) entry which is preliminary data.</text>
</comment>
<name>A0A4R2JKC0_9PSEU</name>
<evidence type="ECO:0000256" key="2">
    <source>
        <dbReference type="SAM" id="SignalP"/>
    </source>
</evidence>
<sequence length="523" mass="53650">MILKRWPAVFAATVVPSLLVAPVSLASAHTDAARIPAGGTGAATARAVQVKDVAELAATTAGPEHVPLGQDGRPAGASLPAAAPRGTKPVAASTARVTGGPNTGRGVRPLTAPGTINANFNGIDQAGGGGAQPSDINAASGATQIVETVNRRFTVYDKSGGQQCTATLAGFLGATEDVFDPRVQYDNLNDRFSMVVSLTPPSATGAAALYVATSQSGNACGGWWVFRVTFNGSLYPAGTLLDYPQLGQDRDALLLSSNNFNPGYINSAAFSIPKSAAYSGAGFSFPAFAVSFTTQPVTVGGNPIPPTANSYFLSSVNGTGYNLYRMTNSAGPGTTLTLQSTVNSAFNGPPRQVNQPGTATQLDPLDGRIVWSPYQVGNFIWFTHGIAIAGFPGIRYGAIRLSDNVPFVAIAYRSGTSDDFNPSIGVSDAGGNGNNIWLNWAYTDPAAGVATSVTVDGVLPGGGVPNLIGTGAVLVNGASTSTNTRFGDYSSVSVENTCTAVVAQQFFAAGEDWNTRLGRLSFC</sequence>
<gene>
    <name evidence="3" type="ORF">EV192_10498</name>
</gene>
<evidence type="ECO:0000256" key="1">
    <source>
        <dbReference type="SAM" id="MobiDB-lite"/>
    </source>
</evidence>
<evidence type="ECO:0000313" key="4">
    <source>
        <dbReference type="Proteomes" id="UP000295680"/>
    </source>
</evidence>
<proteinExistence type="predicted"/>
<accession>A0A4R2JKC0</accession>
<protein>
    <recommendedName>
        <fullName evidence="5">Secreted protein</fullName>
    </recommendedName>
</protein>
<dbReference type="EMBL" id="SLWS01000004">
    <property type="protein sequence ID" value="TCO59257.1"/>
    <property type="molecule type" value="Genomic_DNA"/>
</dbReference>